<reference evidence="2" key="1">
    <citation type="submission" date="2017-04" db="EMBL/GenBank/DDBJ databases">
        <title>Unveiling RNA virosphere associated with marine microorganisms.</title>
        <authorList>
            <person name="Urayama S."/>
            <person name="Takaki Y."/>
            <person name="Nishi S."/>
            <person name="Yoshida Y."/>
            <person name="Deguchi S."/>
            <person name="Takai K."/>
            <person name="Nunoura T."/>
        </authorList>
    </citation>
    <scope>NUCLEOTIDE SEQUENCE</scope>
</reference>
<evidence type="ECO:0000313" key="2">
    <source>
        <dbReference type="EMBL" id="GBH22657.1"/>
    </source>
</evidence>
<proteinExistence type="predicted"/>
<feature type="compositionally biased region" description="Basic and acidic residues" evidence="1">
    <location>
        <begin position="25"/>
        <end position="37"/>
    </location>
</feature>
<feature type="region of interest" description="Disordered" evidence="1">
    <location>
        <begin position="1"/>
        <end position="76"/>
    </location>
</feature>
<evidence type="ECO:0000256" key="1">
    <source>
        <dbReference type="SAM" id="MobiDB-lite"/>
    </source>
</evidence>
<organism evidence="2">
    <name type="scientific">viral metagenome</name>
    <dbReference type="NCBI Taxonomy" id="1070528"/>
    <lineage>
        <taxon>unclassified sequences</taxon>
        <taxon>metagenomes</taxon>
        <taxon>organismal metagenomes</taxon>
    </lineage>
</organism>
<dbReference type="AlphaFoldDB" id="A0A2V0RC37"/>
<feature type="compositionally biased region" description="Low complexity" evidence="1">
    <location>
        <begin position="40"/>
        <end position="56"/>
    </location>
</feature>
<name>A0A2V0RC37_9ZZZZ</name>
<accession>A0A2V0RC37</accession>
<dbReference type="EMBL" id="BDQD01000087">
    <property type="protein sequence ID" value="GBH22657.1"/>
    <property type="molecule type" value="Genomic_RNA"/>
</dbReference>
<protein>
    <submittedName>
        <fullName evidence="2">Uncharacterized protein</fullName>
    </submittedName>
</protein>
<comment type="caution">
    <text evidence="2">The sequence shown here is derived from an EMBL/GenBank/DDBJ whole genome shotgun (WGS) entry which is preliminary data.</text>
</comment>
<sequence>MSSNNKRSFPEDPPEVPNAGTSGDSHTDSTKRAKPDPSPDESTTAPSPASTTRSSSNDTRPVVHTSNTSRNEEDGLTSLSIQMASMPRMKRHNTLLNVELNCIDIFSCRYYDYALRFLDPYEAMRIAITKENFIKCIKYLLNCRLHDVAGKATGHRYPGRTVAGSVYQIPTPLALLISDVGAFQSPSMGTTFIPVPPRPPIDKSQEIGQQVGHALLASFAQFVGQLNDHGLCTTCPISRDVSGTSFWLSQVTTPSELPSDEDSDRILVSTSVLETTPRDFMQQALSSFTRTDRTPTMLKTFESCVISDPQAICLTYFTNR</sequence>